<proteinExistence type="predicted"/>
<dbReference type="Gene3D" id="1.25.40.10">
    <property type="entry name" value="Tetratricopeptide repeat domain"/>
    <property type="match status" value="1"/>
</dbReference>
<protein>
    <submittedName>
        <fullName evidence="2">Tetratricopeptide repeat protein</fullName>
    </submittedName>
</protein>
<evidence type="ECO:0000259" key="1">
    <source>
        <dbReference type="Pfam" id="PF12862"/>
    </source>
</evidence>
<dbReference type="Proteomes" id="UP001575105">
    <property type="component" value="Unassembled WGS sequence"/>
</dbReference>
<dbReference type="EMBL" id="JBGUBD010000002">
    <property type="protein sequence ID" value="MFA9477253.1"/>
    <property type="molecule type" value="Genomic_DNA"/>
</dbReference>
<name>A0ABV4U0W9_9BACT</name>
<dbReference type="Pfam" id="PF12862">
    <property type="entry name" value="ANAPC5"/>
    <property type="match status" value="1"/>
</dbReference>
<reference evidence="2 3" key="1">
    <citation type="submission" date="2024-08" db="EMBL/GenBank/DDBJ databases">
        <title>Whole-genome sequencing of halo(alkali)philic microorganisms from hypersaline lakes.</title>
        <authorList>
            <person name="Sorokin D.Y."/>
            <person name="Merkel A.Y."/>
            <person name="Messina E."/>
            <person name="Yakimov M."/>
        </authorList>
    </citation>
    <scope>NUCLEOTIDE SEQUENCE [LARGE SCALE GENOMIC DNA]</scope>
    <source>
        <strain evidence="2 3">AB-hyl4</strain>
    </source>
</reference>
<accession>A0ABV4U0W9</accession>
<dbReference type="InterPro" id="IPR011990">
    <property type="entry name" value="TPR-like_helical_dom_sf"/>
</dbReference>
<sequence length="103" mass="11561">MTDRLTQLRKLYDVDPKDPFVSYGIALEHAKQGETDEALRWLDQTLTIDAQYCYAYFQKGRLLSEVGRDEEAKAALREGVQQAQQAGDAHAASEISELLASIE</sequence>
<dbReference type="InterPro" id="IPR026000">
    <property type="entry name" value="Apc5_dom"/>
</dbReference>
<comment type="caution">
    <text evidence="2">The sequence shown here is derived from an EMBL/GenBank/DDBJ whole genome shotgun (WGS) entry which is preliminary data.</text>
</comment>
<evidence type="ECO:0000313" key="3">
    <source>
        <dbReference type="Proteomes" id="UP001575105"/>
    </source>
</evidence>
<organism evidence="2 3">
    <name type="scientific">Natronomicrosphaera hydrolytica</name>
    <dbReference type="NCBI Taxonomy" id="3242702"/>
    <lineage>
        <taxon>Bacteria</taxon>
        <taxon>Pseudomonadati</taxon>
        <taxon>Planctomycetota</taxon>
        <taxon>Phycisphaerae</taxon>
        <taxon>Phycisphaerales</taxon>
        <taxon>Phycisphaeraceae</taxon>
        <taxon>Natronomicrosphaera</taxon>
    </lineage>
</organism>
<feature type="domain" description="Anaphase-promoting complex subunit 5" evidence="1">
    <location>
        <begin position="21"/>
        <end position="91"/>
    </location>
</feature>
<keyword evidence="3" id="KW-1185">Reference proteome</keyword>
<evidence type="ECO:0000313" key="2">
    <source>
        <dbReference type="EMBL" id="MFA9477253.1"/>
    </source>
</evidence>
<dbReference type="SMART" id="SM00028">
    <property type="entry name" value="TPR"/>
    <property type="match status" value="2"/>
</dbReference>
<gene>
    <name evidence="2" type="ORF">ACERK3_02980</name>
</gene>
<dbReference type="InterPro" id="IPR019734">
    <property type="entry name" value="TPR_rpt"/>
</dbReference>
<dbReference type="RefSeq" id="WP_425344178.1">
    <property type="nucleotide sequence ID" value="NZ_JBGUBD010000002.1"/>
</dbReference>
<dbReference type="SUPFAM" id="SSF48452">
    <property type="entry name" value="TPR-like"/>
    <property type="match status" value="1"/>
</dbReference>